<accession>J0XU94</accession>
<feature type="chain" id="PRO_5003741815" evidence="2">
    <location>
        <begin position="26"/>
        <end position="204"/>
    </location>
</feature>
<keyword evidence="2" id="KW-0732">Signal</keyword>
<feature type="signal peptide" evidence="2">
    <location>
        <begin position="1"/>
        <end position="25"/>
    </location>
</feature>
<evidence type="ECO:0000313" key="4">
    <source>
        <dbReference type="Proteomes" id="UP000005113"/>
    </source>
</evidence>
<organism evidence="3 4">
    <name type="scientific">Saprospira grandis DSM 2844</name>
    <dbReference type="NCBI Taxonomy" id="694433"/>
    <lineage>
        <taxon>Bacteria</taxon>
        <taxon>Pseudomonadati</taxon>
        <taxon>Bacteroidota</taxon>
        <taxon>Saprospiria</taxon>
        <taxon>Saprospirales</taxon>
        <taxon>Saprospiraceae</taxon>
        <taxon>Saprospira</taxon>
    </lineage>
</organism>
<evidence type="ECO:0000256" key="2">
    <source>
        <dbReference type="SAM" id="SignalP"/>
    </source>
</evidence>
<sequence>MRLFQIGLFLALFSGIFLFSCQDNAPQQSEEKATVASDSSQEESSASPSPLSAEEQLAKIEPAAQAEMAKLNETACACLQEHAEAITNFTDKALPAIAEAKEKGGVSLMEVLGPLMPDMRKMKGYRECGSQADSSINQALIDEAMAKILGENMDPKAASESKIAMMNAQLKQNCPDGFAIQEKITAFAEAGQSLQGEQPAAPHK</sequence>
<gene>
    <name evidence="3" type="ORF">SapgrDRAFT_0803</name>
</gene>
<feature type="region of interest" description="Disordered" evidence="1">
    <location>
        <begin position="29"/>
        <end position="55"/>
    </location>
</feature>
<proteinExistence type="predicted"/>
<protein>
    <submittedName>
        <fullName evidence="3">Uncharacterized protein</fullName>
    </submittedName>
</protein>
<dbReference type="AlphaFoldDB" id="J0XU94"/>
<dbReference type="HOGENOM" id="CLU_1342464_0_0_10"/>
<evidence type="ECO:0000256" key="1">
    <source>
        <dbReference type="SAM" id="MobiDB-lite"/>
    </source>
</evidence>
<dbReference type="OrthoDB" id="9821706at2"/>
<dbReference type="Proteomes" id="UP000005113">
    <property type="component" value="Unassembled WGS sequence"/>
</dbReference>
<dbReference type="PROSITE" id="PS51257">
    <property type="entry name" value="PROKAR_LIPOPROTEIN"/>
    <property type="match status" value="1"/>
</dbReference>
<evidence type="ECO:0000313" key="3">
    <source>
        <dbReference type="EMBL" id="EJF52541.1"/>
    </source>
</evidence>
<dbReference type="EMBL" id="JH719942">
    <property type="protein sequence ID" value="EJF52541.1"/>
    <property type="molecule type" value="Genomic_DNA"/>
</dbReference>
<dbReference type="RefSeq" id="WP_002657565.1">
    <property type="nucleotide sequence ID" value="NZ_JH719942.1"/>
</dbReference>
<name>J0XU94_9BACT</name>
<reference evidence="4" key="1">
    <citation type="journal article" date="2012" name="Stand. Genomic Sci.">
        <title>Permanent draft genome sequence of the gliding predator Saprospira grandis strain Sa g1 (= HR1).</title>
        <authorList>
            <person name="Mavromatis K."/>
            <person name="Chertkov O."/>
            <person name="Lapidus A."/>
            <person name="Nolan M."/>
            <person name="Lucas S."/>
            <person name="Tice H."/>
            <person name="Del Rio T.G."/>
            <person name="Cheng J.F."/>
            <person name="Han C."/>
            <person name="Tapia R."/>
            <person name="Bruce D."/>
            <person name="Goodwin L.A."/>
            <person name="Pitluck S."/>
            <person name="Huntemann M."/>
            <person name="Liolios K."/>
            <person name="Pagani I."/>
            <person name="Ivanova N."/>
            <person name="Mikhailova N."/>
            <person name="Pati A."/>
            <person name="Chen A."/>
            <person name="Palaniappan K."/>
            <person name="Land M."/>
            <person name="Brambilla E.M."/>
            <person name="Rohde M."/>
            <person name="Spring S."/>
            <person name="Goker M."/>
            <person name="Detter J.C."/>
            <person name="Bristow J."/>
            <person name="Eisen J.A."/>
            <person name="Markowitz V."/>
            <person name="Hugenholtz P."/>
            <person name="Kyrpides N.C."/>
            <person name="Klenk H.P."/>
            <person name="Woyke T."/>
        </authorList>
    </citation>
    <scope>NUCLEOTIDE SEQUENCE [LARGE SCALE GENOMIC DNA]</scope>
    <source>
        <strain evidence="4">DSM 2844</strain>
    </source>
</reference>
<feature type="compositionally biased region" description="Low complexity" evidence="1">
    <location>
        <begin position="37"/>
        <end position="55"/>
    </location>
</feature>